<proteinExistence type="predicted"/>
<evidence type="ECO:0000256" key="1">
    <source>
        <dbReference type="SAM" id="MobiDB-lite"/>
    </source>
</evidence>
<name>A0ABD2CUG5_VESMC</name>
<gene>
    <name evidence="2" type="ORF">V1477_002903</name>
</gene>
<evidence type="ECO:0000313" key="2">
    <source>
        <dbReference type="EMBL" id="KAL2748783.1"/>
    </source>
</evidence>
<reference evidence="2 3" key="1">
    <citation type="journal article" date="2024" name="Ann. Entomol. Soc. Am.">
        <title>Genomic analyses of the southern and eastern yellowjacket wasps (Hymenoptera: Vespidae) reveal evolutionary signatures of social life.</title>
        <authorList>
            <person name="Catto M.A."/>
            <person name="Caine P.B."/>
            <person name="Orr S.E."/>
            <person name="Hunt B.G."/>
            <person name="Goodisman M.A.D."/>
        </authorList>
    </citation>
    <scope>NUCLEOTIDE SEQUENCE [LARGE SCALE GENOMIC DNA]</scope>
    <source>
        <strain evidence="2">232</strain>
        <tissue evidence="2">Head and thorax</tissue>
    </source>
</reference>
<keyword evidence="3" id="KW-1185">Reference proteome</keyword>
<dbReference type="EMBL" id="JAYRBN010000030">
    <property type="protein sequence ID" value="KAL2748783.1"/>
    <property type="molecule type" value="Genomic_DNA"/>
</dbReference>
<feature type="region of interest" description="Disordered" evidence="1">
    <location>
        <begin position="24"/>
        <end position="45"/>
    </location>
</feature>
<accession>A0ABD2CUG5</accession>
<sequence>MKLERKDGHRRSLHLKYENPARFFSTERRRPAQKPTPMGPSHGSHPRETIIINLMNLLPYIRKIKDFGKVFKYAAIRSEILAAYKKIDVSQVMPTQVPPRGGCCSWRPTSITVGLLFAPENTTPVPADTRASALSILPVFASNDRLRTEPFDDISDLHRHIEIREEEKKKRRKRARTCAHVKPIELRRKDGHRISLHPI</sequence>
<protein>
    <submittedName>
        <fullName evidence="2">Uncharacterized protein</fullName>
    </submittedName>
</protein>
<dbReference type="AlphaFoldDB" id="A0ABD2CUG5"/>
<evidence type="ECO:0000313" key="3">
    <source>
        <dbReference type="Proteomes" id="UP001607303"/>
    </source>
</evidence>
<organism evidence="2 3">
    <name type="scientific">Vespula maculifrons</name>
    <name type="common">Eastern yellow jacket</name>
    <name type="synonym">Wasp</name>
    <dbReference type="NCBI Taxonomy" id="7453"/>
    <lineage>
        <taxon>Eukaryota</taxon>
        <taxon>Metazoa</taxon>
        <taxon>Ecdysozoa</taxon>
        <taxon>Arthropoda</taxon>
        <taxon>Hexapoda</taxon>
        <taxon>Insecta</taxon>
        <taxon>Pterygota</taxon>
        <taxon>Neoptera</taxon>
        <taxon>Endopterygota</taxon>
        <taxon>Hymenoptera</taxon>
        <taxon>Apocrita</taxon>
        <taxon>Aculeata</taxon>
        <taxon>Vespoidea</taxon>
        <taxon>Vespidae</taxon>
        <taxon>Vespinae</taxon>
        <taxon>Vespula</taxon>
    </lineage>
</organism>
<comment type="caution">
    <text evidence="2">The sequence shown here is derived from an EMBL/GenBank/DDBJ whole genome shotgun (WGS) entry which is preliminary data.</text>
</comment>
<dbReference type="Proteomes" id="UP001607303">
    <property type="component" value="Unassembled WGS sequence"/>
</dbReference>